<dbReference type="OrthoDB" id="196165at2759"/>
<dbReference type="VEuPathDB" id="FungiDB:SJAG_00030"/>
<dbReference type="GO" id="GO:0030950">
    <property type="term" value="P:establishment or maintenance of actin cytoskeleton polarity"/>
    <property type="evidence" value="ECO:0000318"/>
    <property type="project" value="GO_Central"/>
</dbReference>
<feature type="region of interest" description="Disordered" evidence="3">
    <location>
        <begin position="234"/>
        <end position="324"/>
    </location>
</feature>
<feature type="region of interest" description="Disordered" evidence="3">
    <location>
        <begin position="343"/>
        <end position="373"/>
    </location>
</feature>
<feature type="domain" description="SH3" evidence="4">
    <location>
        <begin position="58"/>
        <end position="119"/>
    </location>
</feature>
<reference evidence="5 7" key="1">
    <citation type="journal article" date="2011" name="Science">
        <title>Comparative functional genomics of the fission yeasts.</title>
        <authorList>
            <person name="Rhind N."/>
            <person name="Chen Z."/>
            <person name="Yassour M."/>
            <person name="Thompson D.A."/>
            <person name="Haas B.J."/>
            <person name="Habib N."/>
            <person name="Wapinski I."/>
            <person name="Roy S."/>
            <person name="Lin M.F."/>
            <person name="Heiman D.I."/>
            <person name="Young S.K."/>
            <person name="Furuya K."/>
            <person name="Guo Y."/>
            <person name="Pidoux A."/>
            <person name="Chen H.M."/>
            <person name="Robbertse B."/>
            <person name="Goldberg J.M."/>
            <person name="Aoki K."/>
            <person name="Bayne E.H."/>
            <person name="Berlin A.M."/>
            <person name="Desjardins C.A."/>
            <person name="Dobbs E."/>
            <person name="Dukaj L."/>
            <person name="Fan L."/>
            <person name="FitzGerald M.G."/>
            <person name="French C."/>
            <person name="Gujja S."/>
            <person name="Hansen K."/>
            <person name="Keifenheim D."/>
            <person name="Levin J.Z."/>
            <person name="Mosher R.A."/>
            <person name="Mueller C.A."/>
            <person name="Pfiffner J."/>
            <person name="Priest M."/>
            <person name="Russ C."/>
            <person name="Smialowska A."/>
            <person name="Swoboda P."/>
            <person name="Sykes S.M."/>
            <person name="Vaughn M."/>
            <person name="Vengrova S."/>
            <person name="Yoder R."/>
            <person name="Zeng Q."/>
            <person name="Allshire R."/>
            <person name="Baulcombe D."/>
            <person name="Birren B.W."/>
            <person name="Brown W."/>
            <person name="Ekwall K."/>
            <person name="Kellis M."/>
            <person name="Leatherwood J."/>
            <person name="Levin H."/>
            <person name="Margalit H."/>
            <person name="Martienssen R."/>
            <person name="Nieduszynski C.A."/>
            <person name="Spatafora J.W."/>
            <person name="Friedman N."/>
            <person name="Dalgaard J.Z."/>
            <person name="Baumann P."/>
            <person name="Niki H."/>
            <person name="Regev A."/>
            <person name="Nusbaum C."/>
        </authorList>
    </citation>
    <scope>NUCLEOTIDE SEQUENCE [LARGE SCALE GENOMIC DNA]</scope>
    <source>
        <strain evidence="7">yFS275 / FY16936</strain>
    </source>
</reference>
<sequence length="737" mass="81543">MTDNIANEDRRSSEDGDDRFSDASYSDDDDDSYVDEDDAIAMFEAELSSSPSIHEDVIDFNYVYAIRSFEATVEGQVNAIKGDVMVLLDDSNSYWWLVKLIKDESIGYLPAEYVETPTERLARLNKYKNTELLGPANNEFDTVVDIRKREPRSSNRHVAFSCPSINSRDSSPSWNGDDESTSKLSDGEDAYEQLVNRTVAENGILIEFSYKHSSDSDVERVAEEENTIEVEEALAEPTSVVIEEGSTNETASFTKSLENSKDETDDGKVLEKDTNISDSPDTVSSRADELLIDERLSSTSSSTRSDASDSSEEVADNVDGDAECNATRPLYESFEETDDSLLTAKEDSQLEVENDTKGDADFADAKSEDEATTNEYYSVLDTASEDESSTNGPTMHELHVMRNRLEPMPSVSLKTMQNASFSSLPLEGQIHQGISLGHSADDVTVMETVRPKAPSPSPSSRLSLRTPSPQILSRQRSHSLTRQSLNGSRLSQITDDTLEATVPQQEEVVSSPVLAEHDIPNEHDYRFSKDESTIDNYLSSRESLVSSPLSPDELERYKTPLDTEPGKRNVSDRFEFDNIAGSTLSRRSQITSEVISEKAFIAAIRPSYNVNPWPELASTPSESTKPVQMNHTSSEPFDDSLSTCASDRNASKDSLTLMASVADLAKEKSAFSNLRNFIADPTSLGELYWTVKYAGIRAVPQSVQPVEPKRLMTDLENMYSEILQNLSAELGTAVKSL</sequence>
<feature type="region of interest" description="Disordered" evidence="3">
    <location>
        <begin position="159"/>
        <end position="187"/>
    </location>
</feature>
<proteinExistence type="predicted"/>
<dbReference type="PROSITE" id="PS50002">
    <property type="entry name" value="SH3"/>
    <property type="match status" value="1"/>
</dbReference>
<feature type="compositionally biased region" description="Polar residues" evidence="3">
    <location>
        <begin position="163"/>
        <end position="174"/>
    </location>
</feature>
<dbReference type="AlphaFoldDB" id="B6JUT6"/>
<feature type="compositionally biased region" description="Polar residues" evidence="3">
    <location>
        <begin position="618"/>
        <end position="642"/>
    </location>
</feature>
<feature type="compositionally biased region" description="Basic and acidic residues" evidence="3">
    <location>
        <begin position="344"/>
        <end position="369"/>
    </location>
</feature>
<dbReference type="RefSeq" id="XP_002171331.2">
    <property type="nucleotide sequence ID" value="XM_002171295.2"/>
</dbReference>
<feature type="compositionally biased region" description="Polar residues" evidence="3">
    <location>
        <begin position="245"/>
        <end position="257"/>
    </location>
</feature>
<dbReference type="STRING" id="402676.B6JUT6"/>
<feature type="compositionally biased region" description="Polar residues" evidence="3">
    <location>
        <begin position="470"/>
        <end position="489"/>
    </location>
</feature>
<evidence type="ECO:0000313" key="6">
    <source>
        <dbReference type="JaponicusDB" id="SJAG_00030"/>
    </source>
</evidence>
<feature type="region of interest" description="Disordered" evidence="3">
    <location>
        <begin position="543"/>
        <end position="569"/>
    </location>
</feature>
<evidence type="ECO:0000256" key="1">
    <source>
        <dbReference type="ARBA" id="ARBA00022443"/>
    </source>
</evidence>
<dbReference type="Proteomes" id="UP000001744">
    <property type="component" value="Unassembled WGS sequence"/>
</dbReference>
<keyword evidence="7" id="KW-1185">Reference proteome</keyword>
<feature type="compositionally biased region" description="Basic and acidic residues" evidence="3">
    <location>
        <begin position="553"/>
        <end position="569"/>
    </location>
</feature>
<evidence type="ECO:0000256" key="3">
    <source>
        <dbReference type="SAM" id="MobiDB-lite"/>
    </source>
</evidence>
<keyword evidence="1 2" id="KW-0728">SH3 domain</keyword>
<feature type="compositionally biased region" description="Acidic residues" evidence="3">
    <location>
        <begin position="25"/>
        <end position="34"/>
    </location>
</feature>
<dbReference type="PANTHER" id="PTHR47775:SF1">
    <property type="entry name" value="BUD SITE SELECTION PROTEIN 14"/>
    <property type="match status" value="1"/>
</dbReference>
<dbReference type="GO" id="GO:0051286">
    <property type="term" value="C:cell tip"/>
    <property type="evidence" value="ECO:0000318"/>
    <property type="project" value="GO_Central"/>
</dbReference>
<name>B6JUT6_SCHJY</name>
<feature type="compositionally biased region" description="Basic and acidic residues" evidence="3">
    <location>
        <begin position="7"/>
        <end position="21"/>
    </location>
</feature>
<feature type="compositionally biased region" description="Low complexity" evidence="3">
    <location>
        <begin position="458"/>
        <end position="469"/>
    </location>
</feature>
<feature type="compositionally biased region" description="Basic and acidic residues" evidence="3">
    <location>
        <begin position="258"/>
        <end position="275"/>
    </location>
</feature>
<dbReference type="PANTHER" id="PTHR47775">
    <property type="entry name" value="BUD SITE SELECTION PROTEIN 14"/>
    <property type="match status" value="1"/>
</dbReference>
<dbReference type="InterPro" id="IPR001452">
    <property type="entry name" value="SH3_domain"/>
</dbReference>
<gene>
    <name evidence="6" type="primary">tea4</name>
    <name evidence="5" type="ORF">SJAG_00030</name>
</gene>
<organism evidence="5 7">
    <name type="scientific">Schizosaccharomyces japonicus (strain yFS275 / FY16936)</name>
    <name type="common">Fission yeast</name>
    <dbReference type="NCBI Taxonomy" id="402676"/>
    <lineage>
        <taxon>Eukaryota</taxon>
        <taxon>Fungi</taxon>
        <taxon>Dikarya</taxon>
        <taxon>Ascomycota</taxon>
        <taxon>Taphrinomycotina</taxon>
        <taxon>Schizosaccharomycetes</taxon>
        <taxon>Schizosaccharomycetales</taxon>
        <taxon>Schizosaccharomycetaceae</taxon>
        <taxon>Schizosaccharomyces</taxon>
    </lineage>
</organism>
<dbReference type="GO" id="GO:0015630">
    <property type="term" value="C:microtubule cytoskeleton"/>
    <property type="evidence" value="ECO:0000318"/>
    <property type="project" value="GO_Central"/>
</dbReference>
<dbReference type="GO" id="GO:0008104">
    <property type="term" value="P:intracellular protein localization"/>
    <property type="evidence" value="ECO:0000318"/>
    <property type="project" value="GO_Central"/>
</dbReference>
<accession>B6JUT6</accession>
<feature type="compositionally biased region" description="Acidic residues" evidence="3">
    <location>
        <begin position="309"/>
        <end position="322"/>
    </location>
</feature>
<evidence type="ECO:0000313" key="5">
    <source>
        <dbReference type="EMBL" id="EEB05038.2"/>
    </source>
</evidence>
<dbReference type="EMBL" id="KE651166">
    <property type="protein sequence ID" value="EEB05038.2"/>
    <property type="molecule type" value="Genomic_DNA"/>
</dbReference>
<dbReference type="GeneID" id="7049582"/>
<feature type="region of interest" description="Disordered" evidence="3">
    <location>
        <begin position="617"/>
        <end position="642"/>
    </location>
</feature>
<feature type="compositionally biased region" description="Polar residues" evidence="3">
    <location>
        <begin position="276"/>
        <end position="285"/>
    </location>
</feature>
<evidence type="ECO:0000313" key="7">
    <source>
        <dbReference type="Proteomes" id="UP000001744"/>
    </source>
</evidence>
<dbReference type="eggNOG" id="ENOG502R17J">
    <property type="taxonomic scope" value="Eukaryota"/>
</dbReference>
<dbReference type="Pfam" id="PF00018">
    <property type="entry name" value="SH3_1"/>
    <property type="match status" value="1"/>
</dbReference>
<protein>
    <submittedName>
        <fullName evidence="5">Tip elongation aberrant protein Tea4</fullName>
    </submittedName>
</protein>
<dbReference type="InterPro" id="IPR053039">
    <property type="entry name" value="Polarity_Bud-Selection_Reg"/>
</dbReference>
<feature type="compositionally biased region" description="Basic and acidic residues" evidence="3">
    <location>
        <begin position="286"/>
        <end position="296"/>
    </location>
</feature>
<dbReference type="SMART" id="SM00326">
    <property type="entry name" value="SH3"/>
    <property type="match status" value="1"/>
</dbReference>
<evidence type="ECO:0000259" key="4">
    <source>
        <dbReference type="PROSITE" id="PS50002"/>
    </source>
</evidence>
<dbReference type="HOGENOM" id="CLU_376493_0_0_1"/>
<feature type="region of interest" description="Disordered" evidence="3">
    <location>
        <begin position="1"/>
        <end position="34"/>
    </location>
</feature>
<dbReference type="Gene3D" id="2.30.30.40">
    <property type="entry name" value="SH3 Domains"/>
    <property type="match status" value="1"/>
</dbReference>
<dbReference type="JaponicusDB" id="SJAG_00030">
    <property type="gene designation" value="tea4"/>
</dbReference>
<dbReference type="InterPro" id="IPR036028">
    <property type="entry name" value="SH3-like_dom_sf"/>
</dbReference>
<dbReference type="SUPFAM" id="SSF50044">
    <property type="entry name" value="SH3-domain"/>
    <property type="match status" value="1"/>
</dbReference>
<feature type="region of interest" description="Disordered" evidence="3">
    <location>
        <begin position="449"/>
        <end position="489"/>
    </location>
</feature>
<evidence type="ECO:0000256" key="2">
    <source>
        <dbReference type="PROSITE-ProRule" id="PRU00192"/>
    </source>
</evidence>